<protein>
    <recommendedName>
        <fullName evidence="4">Testis-expressed protein 26</fullName>
    </recommendedName>
</protein>
<evidence type="ECO:0008006" key="4">
    <source>
        <dbReference type="Google" id="ProtNLM"/>
    </source>
</evidence>
<feature type="region of interest" description="Disordered" evidence="1">
    <location>
        <begin position="74"/>
        <end position="107"/>
    </location>
</feature>
<keyword evidence="3" id="KW-1185">Reference proteome</keyword>
<feature type="compositionally biased region" description="Polar residues" evidence="1">
    <location>
        <begin position="370"/>
        <end position="382"/>
    </location>
</feature>
<name>A0AAV2I9P6_LYMST</name>
<dbReference type="Proteomes" id="UP001497497">
    <property type="component" value="Unassembled WGS sequence"/>
</dbReference>
<feature type="region of interest" description="Disordered" evidence="1">
    <location>
        <begin position="354"/>
        <end position="422"/>
    </location>
</feature>
<dbReference type="GO" id="GO:0005737">
    <property type="term" value="C:cytoplasm"/>
    <property type="evidence" value="ECO:0007669"/>
    <property type="project" value="TreeGrafter"/>
</dbReference>
<evidence type="ECO:0000313" key="3">
    <source>
        <dbReference type="Proteomes" id="UP001497497"/>
    </source>
</evidence>
<feature type="compositionally biased region" description="Basic and acidic residues" evidence="1">
    <location>
        <begin position="7"/>
        <end position="17"/>
    </location>
</feature>
<feature type="region of interest" description="Disordered" evidence="1">
    <location>
        <begin position="153"/>
        <end position="176"/>
    </location>
</feature>
<dbReference type="PANTHER" id="PTHR33769">
    <property type="entry name" value="TESTIS-EXPRESSED PROTEIN 26 ISOFORM X3"/>
    <property type="match status" value="1"/>
</dbReference>
<accession>A0AAV2I9P6</accession>
<dbReference type="EMBL" id="CAXITT010000420">
    <property type="protein sequence ID" value="CAL1541209.1"/>
    <property type="molecule type" value="Genomic_DNA"/>
</dbReference>
<dbReference type="AlphaFoldDB" id="A0AAV2I9P6"/>
<feature type="compositionally biased region" description="Polar residues" evidence="1">
    <location>
        <begin position="390"/>
        <end position="420"/>
    </location>
</feature>
<gene>
    <name evidence="2" type="ORF">GSLYS_00014851001</name>
</gene>
<dbReference type="PANTHER" id="PTHR33769:SF2">
    <property type="entry name" value="TESTIS-EXPRESSED PROTEIN 26"/>
    <property type="match status" value="1"/>
</dbReference>
<dbReference type="InterPro" id="IPR043460">
    <property type="entry name" value="MEDAG/TEX26"/>
</dbReference>
<organism evidence="2 3">
    <name type="scientific">Lymnaea stagnalis</name>
    <name type="common">Great pond snail</name>
    <name type="synonym">Helix stagnalis</name>
    <dbReference type="NCBI Taxonomy" id="6523"/>
    <lineage>
        <taxon>Eukaryota</taxon>
        <taxon>Metazoa</taxon>
        <taxon>Spiralia</taxon>
        <taxon>Lophotrochozoa</taxon>
        <taxon>Mollusca</taxon>
        <taxon>Gastropoda</taxon>
        <taxon>Heterobranchia</taxon>
        <taxon>Euthyneura</taxon>
        <taxon>Panpulmonata</taxon>
        <taxon>Hygrophila</taxon>
        <taxon>Lymnaeoidea</taxon>
        <taxon>Lymnaeidae</taxon>
        <taxon>Lymnaea</taxon>
    </lineage>
</organism>
<sequence length="458" mass="51586">MATSIRDSGRLSYDRSKPQGTMDVINTETRLGDDVLSPVFLKELEHYYDKADVKDKAKCLELITSVSLGEELRQQVKGTRRPKTSMPAFGHRSEPLMGPYHTTYERDYPPKTDDGIWAIRPMTSQGYATTVPKSQPPGPTTYDVEFCNKYQRPASPERAGTASGNRNNRPHPPQSFMVWRFPRKNKYNLDPLERPSEELTNEKLNQITKRLCHSVYQNDYLGIPQGFQVKSAFNLPPDWKDSVPYGMESNQRQSYQLPFQQRELLLPTSRYGSNDKKDISAVAAIPTANKRIIGLNGRTTYDRHYNDNAGPVIEQIREVGKKLGVEALKKHYERSTGQDRELIGKLLKEYSALPSPVPPTYSRPVCPTPHINQRTHSVSNRTPSPPQRASPATPSPTQVRFNLTSPAANGFSSRPSSQKLHPTVPPATPILMPLPTPYNLQMPTSPLSLPYTPPMYLS</sequence>
<comment type="caution">
    <text evidence="2">The sequence shown here is derived from an EMBL/GenBank/DDBJ whole genome shotgun (WGS) entry which is preliminary data.</text>
</comment>
<proteinExistence type="predicted"/>
<feature type="region of interest" description="Disordered" evidence="1">
    <location>
        <begin position="1"/>
        <end position="25"/>
    </location>
</feature>
<evidence type="ECO:0000256" key="1">
    <source>
        <dbReference type="SAM" id="MobiDB-lite"/>
    </source>
</evidence>
<reference evidence="2 3" key="1">
    <citation type="submission" date="2024-04" db="EMBL/GenBank/DDBJ databases">
        <authorList>
            <consortium name="Genoscope - CEA"/>
            <person name="William W."/>
        </authorList>
    </citation>
    <scope>NUCLEOTIDE SEQUENCE [LARGE SCALE GENOMIC DNA]</scope>
</reference>
<evidence type="ECO:0000313" key="2">
    <source>
        <dbReference type="EMBL" id="CAL1541209.1"/>
    </source>
</evidence>